<keyword evidence="2" id="KW-1185">Reference proteome</keyword>
<sequence>MDDSESQKLAAALTGGEKCNDQAIKALRESFLEMNELFQAALKVNWTGLAEQEYFGRPERLMNYTNLVEDNIRRAAQYANLKGNPQRMPDIHIRCDDPYDVCDDGNKRDGNHLAYNIGNEPHINFCDRFFKLDPLAKAVGEASSNQTTMMDLMAYYNRATAWARQVMHIAPVGKAVVEKIDLAAGYNGSWTTVKTESSMNTSFLAGVSNDHPITFGPNNIQALKYGYGATRAKLIAGLSTQEPYDAVNNAESYSLYAQAKYVMEKRGYYPSIPTIPFANEMAILANEELQKGEKKRYACFDMPDVVPASPKTNMIGTPISSSASSIVKLRSALLEGHSGLLCLALSFSITLLASY</sequence>
<evidence type="ECO:0000313" key="1">
    <source>
        <dbReference type="EMBL" id="KAF2116943.1"/>
    </source>
</evidence>
<dbReference type="Gene3D" id="3.40.390.10">
    <property type="entry name" value="Collagenase (Catalytic Domain)"/>
    <property type="match status" value="1"/>
</dbReference>
<dbReference type="OrthoDB" id="1896086at2759"/>
<evidence type="ECO:0000313" key="2">
    <source>
        <dbReference type="Proteomes" id="UP000799770"/>
    </source>
</evidence>
<accession>A0A6A5ZDC3</accession>
<dbReference type="Proteomes" id="UP000799770">
    <property type="component" value="Unassembled WGS sequence"/>
</dbReference>
<dbReference type="SUPFAM" id="SSF55486">
    <property type="entry name" value="Metalloproteases ('zincins'), catalytic domain"/>
    <property type="match status" value="1"/>
</dbReference>
<gene>
    <name evidence="1" type="ORF">BDV96DRAFT_612048</name>
</gene>
<protein>
    <submittedName>
        <fullName evidence="1">Uncharacterized protein</fullName>
    </submittedName>
</protein>
<name>A0A6A5ZDC3_9PLEO</name>
<dbReference type="GO" id="GO:0008237">
    <property type="term" value="F:metallopeptidase activity"/>
    <property type="evidence" value="ECO:0007669"/>
    <property type="project" value="InterPro"/>
</dbReference>
<dbReference type="InterPro" id="IPR024079">
    <property type="entry name" value="MetalloPept_cat_dom_sf"/>
</dbReference>
<reference evidence="1" key="1">
    <citation type="journal article" date="2020" name="Stud. Mycol.">
        <title>101 Dothideomycetes genomes: a test case for predicting lifestyles and emergence of pathogens.</title>
        <authorList>
            <person name="Haridas S."/>
            <person name="Albert R."/>
            <person name="Binder M."/>
            <person name="Bloem J."/>
            <person name="Labutti K."/>
            <person name="Salamov A."/>
            <person name="Andreopoulos B."/>
            <person name="Baker S."/>
            <person name="Barry K."/>
            <person name="Bills G."/>
            <person name="Bluhm B."/>
            <person name="Cannon C."/>
            <person name="Castanera R."/>
            <person name="Culley D."/>
            <person name="Daum C."/>
            <person name="Ezra D."/>
            <person name="Gonzalez J."/>
            <person name="Henrissat B."/>
            <person name="Kuo A."/>
            <person name="Liang C."/>
            <person name="Lipzen A."/>
            <person name="Lutzoni F."/>
            <person name="Magnuson J."/>
            <person name="Mondo S."/>
            <person name="Nolan M."/>
            <person name="Ohm R."/>
            <person name="Pangilinan J."/>
            <person name="Park H.-J."/>
            <person name="Ramirez L."/>
            <person name="Alfaro M."/>
            <person name="Sun H."/>
            <person name="Tritt A."/>
            <person name="Yoshinaga Y."/>
            <person name="Zwiers L.-H."/>
            <person name="Turgeon B."/>
            <person name="Goodwin S."/>
            <person name="Spatafora J."/>
            <person name="Crous P."/>
            <person name="Grigoriev I."/>
        </authorList>
    </citation>
    <scope>NUCLEOTIDE SEQUENCE</scope>
    <source>
        <strain evidence="1">CBS 627.86</strain>
    </source>
</reference>
<dbReference type="AlphaFoldDB" id="A0A6A5ZDC3"/>
<proteinExistence type="predicted"/>
<dbReference type="EMBL" id="ML977320">
    <property type="protein sequence ID" value="KAF2116943.1"/>
    <property type="molecule type" value="Genomic_DNA"/>
</dbReference>
<organism evidence="1 2">
    <name type="scientific">Lophiotrema nucula</name>
    <dbReference type="NCBI Taxonomy" id="690887"/>
    <lineage>
        <taxon>Eukaryota</taxon>
        <taxon>Fungi</taxon>
        <taxon>Dikarya</taxon>
        <taxon>Ascomycota</taxon>
        <taxon>Pezizomycotina</taxon>
        <taxon>Dothideomycetes</taxon>
        <taxon>Pleosporomycetidae</taxon>
        <taxon>Pleosporales</taxon>
        <taxon>Lophiotremataceae</taxon>
        <taxon>Lophiotrema</taxon>
    </lineage>
</organism>